<sequence>MEDRQRDLLPKLSLFQLVQYSKILFIDADTLVTKPLDSVFHDEGTLTQATGTYPETIKEDNGVLPRTCMFSTHGDLQESDHPCPPDPNLDYSNGGFLLFTPNCIELCAYEGWQYAVEAVVACVECQLADGEGLER</sequence>
<evidence type="ECO:0000313" key="2">
    <source>
        <dbReference type="EMBL" id="KAK0953970.1"/>
    </source>
</evidence>
<evidence type="ECO:0000313" key="4">
    <source>
        <dbReference type="Proteomes" id="UP001175353"/>
    </source>
</evidence>
<reference evidence="1" key="1">
    <citation type="submission" date="2021-12" db="EMBL/GenBank/DDBJ databases">
        <title>Black yeast isolated from Biological Soil Crust.</title>
        <authorList>
            <person name="Kurbessoian T."/>
        </authorList>
    </citation>
    <scope>NUCLEOTIDE SEQUENCE</scope>
    <source>
        <strain evidence="1">CCFEE 5208</strain>
    </source>
</reference>
<dbReference type="SUPFAM" id="SSF53448">
    <property type="entry name" value="Nucleotide-diphospho-sugar transferases"/>
    <property type="match status" value="1"/>
</dbReference>
<proteinExistence type="predicted"/>
<protein>
    <recommendedName>
        <fullName evidence="5">Hexosyltransferase</fullName>
    </recommendedName>
</protein>
<dbReference type="Proteomes" id="UP001168146">
    <property type="component" value="Unassembled WGS sequence"/>
</dbReference>
<comment type="caution">
    <text evidence="1">The sequence shown here is derived from an EMBL/GenBank/DDBJ whole genome shotgun (WGS) entry which is preliminary data.</text>
</comment>
<keyword evidence="4" id="KW-1185">Reference proteome</keyword>
<dbReference type="EMBL" id="JASUXU010000024">
    <property type="protein sequence ID" value="KAK0320575.1"/>
    <property type="molecule type" value="Genomic_DNA"/>
</dbReference>
<accession>A0AAN6FLR0</accession>
<reference evidence="2" key="2">
    <citation type="submission" date="2023-06" db="EMBL/GenBank/DDBJ databases">
        <title>Black Yeasts Isolated from many extreme environments.</title>
        <authorList>
            <person name="Coleine C."/>
            <person name="Stajich J.E."/>
            <person name="Selbmann L."/>
        </authorList>
    </citation>
    <scope>NUCLEOTIDE SEQUENCE</scope>
    <source>
        <strain evidence="2">CCFEE 5200</strain>
    </source>
</reference>
<evidence type="ECO:0008006" key="5">
    <source>
        <dbReference type="Google" id="ProtNLM"/>
    </source>
</evidence>
<gene>
    <name evidence="1" type="ORF">LTR82_008288</name>
    <name evidence="2" type="ORF">LTR91_023549</name>
</gene>
<dbReference type="InterPro" id="IPR029044">
    <property type="entry name" value="Nucleotide-diphossugar_trans"/>
</dbReference>
<dbReference type="Gene3D" id="3.90.550.10">
    <property type="entry name" value="Spore Coat Polysaccharide Biosynthesis Protein SpsA, Chain A"/>
    <property type="match status" value="1"/>
</dbReference>
<dbReference type="AlphaFoldDB" id="A0AAN6FLR0"/>
<name>A0AAN6FLR0_9PEZI</name>
<evidence type="ECO:0000313" key="3">
    <source>
        <dbReference type="Proteomes" id="UP001168146"/>
    </source>
</evidence>
<organism evidence="1 3">
    <name type="scientific">Friedmanniomyces endolithicus</name>
    <dbReference type="NCBI Taxonomy" id="329885"/>
    <lineage>
        <taxon>Eukaryota</taxon>
        <taxon>Fungi</taxon>
        <taxon>Dikarya</taxon>
        <taxon>Ascomycota</taxon>
        <taxon>Pezizomycotina</taxon>
        <taxon>Dothideomycetes</taxon>
        <taxon>Dothideomycetidae</taxon>
        <taxon>Mycosphaerellales</taxon>
        <taxon>Teratosphaeriaceae</taxon>
        <taxon>Friedmanniomyces</taxon>
    </lineage>
</organism>
<dbReference type="Proteomes" id="UP001175353">
    <property type="component" value="Unassembled WGS sequence"/>
</dbReference>
<dbReference type="EMBL" id="JAUJLE010000525">
    <property type="protein sequence ID" value="KAK0953970.1"/>
    <property type="molecule type" value="Genomic_DNA"/>
</dbReference>
<evidence type="ECO:0000313" key="1">
    <source>
        <dbReference type="EMBL" id="KAK0320575.1"/>
    </source>
</evidence>